<dbReference type="OrthoDB" id="430989at2759"/>
<dbReference type="InterPro" id="IPR002110">
    <property type="entry name" value="Ankyrin_rpt"/>
</dbReference>
<evidence type="ECO:0000313" key="5">
    <source>
        <dbReference type="EMBL" id="OLQ13276.1"/>
    </source>
</evidence>
<evidence type="ECO:0000256" key="3">
    <source>
        <dbReference type="PROSITE-ProRule" id="PRU00023"/>
    </source>
</evidence>
<dbReference type="SMART" id="SM00248">
    <property type="entry name" value="ANK"/>
    <property type="match status" value="16"/>
</dbReference>
<proteinExistence type="predicted"/>
<feature type="region of interest" description="Disordered" evidence="4">
    <location>
        <begin position="484"/>
        <end position="574"/>
    </location>
</feature>
<keyword evidence="6" id="KW-1185">Reference proteome</keyword>
<feature type="region of interest" description="Disordered" evidence="4">
    <location>
        <begin position="1957"/>
        <end position="1978"/>
    </location>
</feature>
<feature type="region of interest" description="Disordered" evidence="4">
    <location>
        <begin position="1434"/>
        <end position="1463"/>
    </location>
</feature>
<feature type="region of interest" description="Disordered" evidence="4">
    <location>
        <begin position="372"/>
        <end position="402"/>
    </location>
</feature>
<evidence type="ECO:0000256" key="4">
    <source>
        <dbReference type="SAM" id="MobiDB-lite"/>
    </source>
</evidence>
<dbReference type="EMBL" id="LSRX01000030">
    <property type="protein sequence ID" value="OLQ13276.1"/>
    <property type="molecule type" value="Genomic_DNA"/>
</dbReference>
<protein>
    <submittedName>
        <fullName evidence="5">Kinase D-interacting substrate of 220 kDa</fullName>
    </submittedName>
</protein>
<keyword evidence="5" id="KW-0418">Kinase</keyword>
<feature type="compositionally biased region" description="Basic residues" evidence="4">
    <location>
        <begin position="2116"/>
        <end position="2140"/>
    </location>
</feature>
<feature type="region of interest" description="Disordered" evidence="4">
    <location>
        <begin position="1655"/>
        <end position="1677"/>
    </location>
</feature>
<feature type="compositionally biased region" description="Basic and acidic residues" evidence="4">
    <location>
        <begin position="2104"/>
        <end position="2115"/>
    </location>
</feature>
<accession>A0A1Q9F0N2</accession>
<name>A0A1Q9F0N2_SYMMI</name>
<gene>
    <name evidence="5" type="primary">KIDINS220</name>
    <name evidence="5" type="ORF">AK812_SmicGene2686</name>
</gene>
<keyword evidence="5" id="KW-0808">Transferase</keyword>
<feature type="repeat" description="ANK" evidence="3">
    <location>
        <begin position="1054"/>
        <end position="1086"/>
    </location>
</feature>
<dbReference type="PROSITE" id="PS50088">
    <property type="entry name" value="ANK_REPEAT"/>
    <property type="match status" value="2"/>
</dbReference>
<dbReference type="Proteomes" id="UP000186817">
    <property type="component" value="Unassembled WGS sequence"/>
</dbReference>
<dbReference type="PROSITE" id="PS50297">
    <property type="entry name" value="ANK_REP_REGION"/>
    <property type="match status" value="1"/>
</dbReference>
<dbReference type="PANTHER" id="PTHR24198:SF165">
    <property type="entry name" value="ANKYRIN REPEAT-CONTAINING PROTEIN-RELATED"/>
    <property type="match status" value="1"/>
</dbReference>
<evidence type="ECO:0000313" key="6">
    <source>
        <dbReference type="Proteomes" id="UP000186817"/>
    </source>
</evidence>
<feature type="compositionally biased region" description="Polar residues" evidence="4">
    <location>
        <begin position="2182"/>
        <end position="2191"/>
    </location>
</feature>
<keyword evidence="2 3" id="KW-0040">ANK repeat</keyword>
<comment type="caution">
    <text evidence="5">The sequence shown here is derived from an EMBL/GenBank/DDBJ whole genome shotgun (WGS) entry which is preliminary data.</text>
</comment>
<feature type="compositionally biased region" description="Basic and acidic residues" evidence="4">
    <location>
        <begin position="554"/>
        <end position="565"/>
    </location>
</feature>
<dbReference type="SUPFAM" id="SSF48403">
    <property type="entry name" value="Ankyrin repeat"/>
    <property type="match status" value="4"/>
</dbReference>
<dbReference type="PANTHER" id="PTHR24198">
    <property type="entry name" value="ANKYRIN REPEAT AND PROTEIN KINASE DOMAIN-CONTAINING PROTEIN"/>
    <property type="match status" value="1"/>
</dbReference>
<organism evidence="5 6">
    <name type="scientific">Symbiodinium microadriaticum</name>
    <name type="common">Dinoflagellate</name>
    <name type="synonym">Zooxanthella microadriatica</name>
    <dbReference type="NCBI Taxonomy" id="2951"/>
    <lineage>
        <taxon>Eukaryota</taxon>
        <taxon>Sar</taxon>
        <taxon>Alveolata</taxon>
        <taxon>Dinophyceae</taxon>
        <taxon>Suessiales</taxon>
        <taxon>Symbiodiniaceae</taxon>
        <taxon>Symbiodinium</taxon>
    </lineage>
</organism>
<evidence type="ECO:0000256" key="1">
    <source>
        <dbReference type="ARBA" id="ARBA00022737"/>
    </source>
</evidence>
<sequence>MRSHCYHPARVMCRFTQEPQPESMGCSTQVLPTAEDRKVPIRVKRSNLEQLIAAAVDATQEAANNNSLKRRIRQRLHKKLGSILSKKDFAAAMDKFKRMTDDGVSPTSPIATTPSRAMCRFTPEPELESMGSTTQVLPTVEDKKVPIRVKRANVEKLIAAAVEATQEASNNSSLKRRIRQRLHKKLGSILSKKDFAAAMDKFKQMTDEQTSNSEDDAKHAAFQLRADAGPKREHVKVSRVEERDFTPDSVTISAMPGSEAWAERPEGYEKELMRRMQERQELLKDTQLEVAKVLENLQAWAADAARCHDAQSLGWALSSLDVAGGDAERCVAEGAGDGSLLHVCARSPGLAASRGGRNSHGARSTARALVGWGAQPDQPDPSGETPLQLALQRPPGRGAAKEPAQALLEVNADPDQISRPGTDETLLMEAAREGDLATCELLLEHRADPLKRRGDGHTAITIASRPGCSRQVLMTLRSALTRDLAQESDEETPATASHPRAGLAPSQAPAVPRRTAPGPFSKMAKATAVSSDGKAPPARRRMSFGAFSKLAKPSLDEKAPERQPAEELATPSSDKVQSMLRAQWAASVRTTLFSMSDIDQVDIEEAYDDDWTAAALVSECCEFDLPLRSGIPLAARKTLRSNEDLNAFGPVLGPGALVPAHHGYASNSWGEGPSEVSRTYPGPEFDDTERPAEVKEMICEHFVLELDVLARGWGSGQRHVGIRLQLHFRLLLLTEPPHPVARFSCSLMELRKPAGRYRMSSLLSSQRFQKPLRRPPHVVGTPRQPRDGDMGDAFQGLVPAPHDSEDDADCKLIPDIMSLAGPGGGSQACCPGKASRPDTCFMTHRYVKQEIAYLSRRIDEVGRYFVALETMLGSGAFGPVLDRALKELEGHLQHPEKLEDPEEVQSFIDAAVRLGIGPHRYRPLQDRYDWLCHGRYQEELRLQLLEAGVAEDSMQLQQLIDDSLRAGISAKELHPARVRLRALHEQEFNEAMLAAAVAGDVRSVRQKLRTGGNCDAQQSSTGHSLWHIAASRGDAGLAEIARSSSTQVDLFDRSGWTPLMLASARHDIVLVQDLLAAQADLTATSSRGEVIVECQDATELEAVERELNDNRRLMNYWEDSGRCLDFGDQLAAGEELLLPTFQKVGGRTVLHTALLRPGLESCRISVLNEVLAQPNAPVNALDDLGYSPLWYAAHGGFVGSSSALLRAGARVSLGNCSCIQAAADSFAKAAAQGEPGEVWLHICRLFSRHGAGDFAEEMLVAEAAIAAAGAYPALEHTPDFEEALEASGAAEALDAGCADTSHVFEMRYNSCLLIHRPPSQLTSAEDAASFASAAQPDFESVAFTLAKMFGGYADVPRKVSASHMTRLSRLQRRYAGDFCYAPGAPIDWAAVVGGLEATLVLPSVSDVYKALAELEESWPFKIRGVWDHLLRRDSSRPSWQDGRSRERAEAEAGDSEQQGSSCEYPAAQKVAVAGVEAAGRRALRVLAEERKTAWMVAKVSVTAVAEKVLQSFRGTQVALEKTPAAEAADVIEKAQAGMVSTPPLSSPWRAEESRLGTTSVVADGAEKQGDRGSHALKAFSEERVAATAVAVASISAAAQSALETLAAEGSQLRAESTASSRQLPEVEDRAAAVAVAAASIAASAEKALATLAAEGSREVSLDPRTSRQLRESQEASRGEQDLAEVQVMIECSGAICLLRLTAAGVHEVVQATVQRGRWVLEDLATVMRAAVEGICSPLEAEEEVLETLEAAARRLGQQQLTQVLAVPLHDTSNSWTCTALGLAAHCGLTGVLKLLVDAGAPVSQPRLPPSLVPRGDCSPLSLAVAGHHFQCIELLIASGADPFDDRVDTILLDMLSDDWLEARWFQEKVLRMLEVARSQSQVDAQTLARLGASFDGSPDQVAQLRRLLTYSADPNVKVCPVTFDPTSEAAIPLLSSAAAAGHKELVSMLLEHGATGEAATAQTSEPVAAGDYSSDKSSKRPLSEYVRFETKEGMALLFHPSPLDTWIGKYYRWNGTNKTYVDPTPGGTLTSEESQDYRRYLQRHKERKQTGDQADKLVKLVGKCNPAVEEELRVYIGRFPGEVRSLLASGKQVYKQLLANQRHGGTEKSGKTEKVKKVHKSEKHKKKEKKAGKKQDKKNKKPAEDNQAGDSGDSQKPGDMRHAAANPSPHEAMGEDREIQETTEAQHQLAVSSPPDEVDWGDEKNDADSPHTAAADLGGSDSDTESAPTAALGAPADLNWPWGQRGRPSDRASSRGRNTPAWHTKPKPSSKECCAAAWAHVASSSAGATAHEAQSGEQLMREVDSHAVSLAKGTAAEDVLRRRAQSQLQCAANALDLATMVQLVEAGVHPESLLRDRWTLLTFAARLAAEWDPGATLVQVLLNASAKPDTRDAEGRFPLMCAAEADRADLVALLLRRGADVHAIGNSGRSVAAVSALRGSLAVLEVLLDGGANCRDQDPNGDDVAMLALKAGHADCVEAIRQRGHLPHRGLALWELFGAIRRGESDYMERLLDILVTIYPNLANSGEDGAIGEATSTAPTLLIESVRQRCPRMVSALLQAGARLYPQYFPPDATPDAMEVTRCETAWSVATGEVPCPEVAALLRQAFPQELLLMARDGTTDEMRNIQQEEASGLIAEEEDFELTDESGNGALDYAILREDVGMETWLCSRGARSPNGRAKLHRQAVRKAHGNSLGNSLMSVGLSEMSHP</sequence>
<dbReference type="Pfam" id="PF00023">
    <property type="entry name" value="Ank"/>
    <property type="match status" value="1"/>
</dbReference>
<dbReference type="Gene3D" id="1.25.40.20">
    <property type="entry name" value="Ankyrin repeat-containing domain"/>
    <property type="match status" value="6"/>
</dbReference>
<dbReference type="InterPro" id="IPR036770">
    <property type="entry name" value="Ankyrin_rpt-contain_sf"/>
</dbReference>
<evidence type="ECO:0000256" key="2">
    <source>
        <dbReference type="ARBA" id="ARBA00023043"/>
    </source>
</evidence>
<dbReference type="Pfam" id="PF12796">
    <property type="entry name" value="Ank_2"/>
    <property type="match status" value="1"/>
</dbReference>
<reference evidence="5 6" key="1">
    <citation type="submission" date="2016-02" db="EMBL/GenBank/DDBJ databases">
        <title>Genome analysis of coral dinoflagellate symbionts highlights evolutionary adaptations to a symbiotic lifestyle.</title>
        <authorList>
            <person name="Aranda M."/>
            <person name="Li Y."/>
            <person name="Liew Y.J."/>
            <person name="Baumgarten S."/>
            <person name="Simakov O."/>
            <person name="Wilson M."/>
            <person name="Piel J."/>
            <person name="Ashoor H."/>
            <person name="Bougouffa S."/>
            <person name="Bajic V.B."/>
            <person name="Ryu T."/>
            <person name="Ravasi T."/>
            <person name="Bayer T."/>
            <person name="Micklem G."/>
            <person name="Kim H."/>
            <person name="Bhak J."/>
            <person name="Lajeunesse T.C."/>
            <person name="Voolstra C.R."/>
        </authorList>
    </citation>
    <scope>NUCLEOTIDE SEQUENCE [LARGE SCALE GENOMIC DNA]</scope>
    <source>
        <strain evidence="5 6">CCMP2467</strain>
    </source>
</reference>
<keyword evidence="1" id="KW-0677">Repeat</keyword>
<feature type="repeat" description="ANK" evidence="3">
    <location>
        <begin position="2394"/>
        <end position="2426"/>
    </location>
</feature>
<dbReference type="GO" id="GO:0016301">
    <property type="term" value="F:kinase activity"/>
    <property type="evidence" value="ECO:0007669"/>
    <property type="project" value="UniProtKB-KW"/>
</dbReference>
<feature type="region of interest" description="Disordered" evidence="4">
    <location>
        <begin position="2099"/>
        <end position="2269"/>
    </location>
</feature>